<keyword evidence="1 2" id="KW-0238">DNA-binding</keyword>
<dbReference type="Pfam" id="PF00440">
    <property type="entry name" value="TetR_N"/>
    <property type="match status" value="1"/>
</dbReference>
<protein>
    <submittedName>
        <fullName evidence="4">TetR/AcrR family transcriptional regulator</fullName>
    </submittedName>
</protein>
<comment type="caution">
    <text evidence="4">The sequence shown here is derived from an EMBL/GenBank/DDBJ whole genome shotgun (WGS) entry which is preliminary data.</text>
</comment>
<evidence type="ECO:0000259" key="3">
    <source>
        <dbReference type="PROSITE" id="PS50977"/>
    </source>
</evidence>
<name>A0ABV3BY49_9ACTN</name>
<evidence type="ECO:0000313" key="4">
    <source>
        <dbReference type="EMBL" id="MEU6825242.1"/>
    </source>
</evidence>
<gene>
    <name evidence="4" type="ORF">ABZ921_31865</name>
</gene>
<dbReference type="EMBL" id="JBEYXV010000019">
    <property type="protein sequence ID" value="MEU6825242.1"/>
    <property type="molecule type" value="Genomic_DNA"/>
</dbReference>
<evidence type="ECO:0000256" key="2">
    <source>
        <dbReference type="PROSITE-ProRule" id="PRU00335"/>
    </source>
</evidence>
<dbReference type="InterPro" id="IPR050109">
    <property type="entry name" value="HTH-type_TetR-like_transc_reg"/>
</dbReference>
<dbReference type="Proteomes" id="UP001551176">
    <property type="component" value="Unassembled WGS sequence"/>
</dbReference>
<evidence type="ECO:0000256" key="1">
    <source>
        <dbReference type="ARBA" id="ARBA00023125"/>
    </source>
</evidence>
<dbReference type="RefSeq" id="WP_359355449.1">
    <property type="nucleotide sequence ID" value="NZ_JBEYXV010000019.1"/>
</dbReference>
<dbReference type="Gene3D" id="1.10.357.10">
    <property type="entry name" value="Tetracycline Repressor, domain 2"/>
    <property type="match status" value="1"/>
</dbReference>
<sequence length="185" mass="20446">MVRMSAEERRESVIRAAMVEFARGGYNGTSTEVIAKRVGVSQPYLFRLFPGKRAIFLAASERCCQEVTEVFRKASEGLDGQEALQAMGAAYQALIADDPDMLLMQMQMYVAVASAEASGDREFGDALRAGWMEMYDTVRLALGADVDETTQFLAYGMLVNVLVSMGFQPDHRVWSGFYEAVQPKG</sequence>
<reference evidence="4 5" key="1">
    <citation type="submission" date="2024-06" db="EMBL/GenBank/DDBJ databases">
        <title>The Natural Products Discovery Center: Release of the First 8490 Sequenced Strains for Exploring Actinobacteria Biosynthetic Diversity.</title>
        <authorList>
            <person name="Kalkreuter E."/>
            <person name="Kautsar S.A."/>
            <person name="Yang D."/>
            <person name="Bader C.D."/>
            <person name="Teijaro C.N."/>
            <person name="Fluegel L."/>
            <person name="Davis C.M."/>
            <person name="Simpson J.R."/>
            <person name="Lauterbach L."/>
            <person name="Steele A.D."/>
            <person name="Gui C."/>
            <person name="Meng S."/>
            <person name="Li G."/>
            <person name="Viehrig K."/>
            <person name="Ye F."/>
            <person name="Su P."/>
            <person name="Kiefer A.F."/>
            <person name="Nichols A."/>
            <person name="Cepeda A.J."/>
            <person name="Yan W."/>
            <person name="Fan B."/>
            <person name="Jiang Y."/>
            <person name="Adhikari A."/>
            <person name="Zheng C.-J."/>
            <person name="Schuster L."/>
            <person name="Cowan T.M."/>
            <person name="Smanski M.J."/>
            <person name="Chevrette M.G."/>
            <person name="De Carvalho L.P.S."/>
            <person name="Shen B."/>
        </authorList>
    </citation>
    <scope>NUCLEOTIDE SEQUENCE [LARGE SCALE GENOMIC DNA]</scope>
    <source>
        <strain evidence="4 5">NPDC046838</strain>
    </source>
</reference>
<dbReference type="SUPFAM" id="SSF46689">
    <property type="entry name" value="Homeodomain-like"/>
    <property type="match status" value="1"/>
</dbReference>
<dbReference type="InterPro" id="IPR001647">
    <property type="entry name" value="HTH_TetR"/>
</dbReference>
<feature type="DNA-binding region" description="H-T-H motif" evidence="2">
    <location>
        <begin position="30"/>
        <end position="49"/>
    </location>
</feature>
<dbReference type="InterPro" id="IPR009057">
    <property type="entry name" value="Homeodomain-like_sf"/>
</dbReference>
<evidence type="ECO:0000313" key="5">
    <source>
        <dbReference type="Proteomes" id="UP001551176"/>
    </source>
</evidence>
<dbReference type="PANTHER" id="PTHR30055">
    <property type="entry name" value="HTH-TYPE TRANSCRIPTIONAL REGULATOR RUTR"/>
    <property type="match status" value="1"/>
</dbReference>
<dbReference type="PROSITE" id="PS50977">
    <property type="entry name" value="HTH_TETR_2"/>
    <property type="match status" value="1"/>
</dbReference>
<dbReference type="PANTHER" id="PTHR30055:SF146">
    <property type="entry name" value="HTH-TYPE TRANSCRIPTIONAL DUAL REGULATOR CECR"/>
    <property type="match status" value="1"/>
</dbReference>
<keyword evidence="5" id="KW-1185">Reference proteome</keyword>
<dbReference type="PRINTS" id="PR00455">
    <property type="entry name" value="HTHTETR"/>
</dbReference>
<feature type="domain" description="HTH tetR-type" evidence="3">
    <location>
        <begin position="7"/>
        <end position="67"/>
    </location>
</feature>
<organism evidence="4 5">
    <name type="scientific">Streptomyces atriruber</name>
    <dbReference type="NCBI Taxonomy" id="545121"/>
    <lineage>
        <taxon>Bacteria</taxon>
        <taxon>Bacillati</taxon>
        <taxon>Actinomycetota</taxon>
        <taxon>Actinomycetes</taxon>
        <taxon>Kitasatosporales</taxon>
        <taxon>Streptomycetaceae</taxon>
        <taxon>Streptomyces</taxon>
    </lineage>
</organism>
<accession>A0ABV3BY49</accession>
<proteinExistence type="predicted"/>